<feature type="region of interest" description="Disordered" evidence="1">
    <location>
        <begin position="864"/>
        <end position="885"/>
    </location>
</feature>
<evidence type="ECO:0000256" key="2">
    <source>
        <dbReference type="SAM" id="Phobius"/>
    </source>
</evidence>
<keyword evidence="2" id="KW-1133">Transmembrane helix</keyword>
<dbReference type="InterPro" id="IPR051549">
    <property type="entry name" value="PEP_Utilizing_Enz"/>
</dbReference>
<evidence type="ECO:0000259" key="4">
    <source>
        <dbReference type="Pfam" id="PF01326"/>
    </source>
</evidence>
<dbReference type="Gene3D" id="3.50.30.10">
    <property type="entry name" value="Phosphohistidine domain"/>
    <property type="match status" value="1"/>
</dbReference>
<proteinExistence type="predicted"/>
<sequence length="926" mass="99961">MAYTGRLQTYGRDDVEAVGGKAANLGELARAGQPVPPGFVVTTESYQAFVDANGLAAVIAATQPTEPSDEAYRRASETIRAQFVAGTVDPKLRRAVLAAYARIDRGPVAVRSSATAEDLADASFAGQQDTYLNVEGDDAVLDAVRRCWASLWTARAMAYRDQRGIEAASVRLAVVVQRLVDADAAGVMFTANPANGRRNQTLISAAWGLGEAVVSGLVNTDQITVDTAGGRVLASEVADKTVQTVRTPTGTQERPVPAERRRARVLDDAAALELARVGGTIAAHFGVPQDIEWARSGDEFFVLQSRPITALPLPEADPPTEWLPPKEHTLYVRASITEQLPDPLTPLFADLIDGSVARSLQDLFGELLGRNPVRPGDVGLPTINGYAYYAYDSGAMRRMFAVTPRVFGVLSIDGPRSGINRWRTRSHPKYRRIVDSWSPRPLAELSSPELLSGVRELLDAGTEYYTAVQTVIPVAASSETILTRFYETLIRRHGDPSAETFVLGFDSEPIRAEKSLYDLAQWVAGHPELRATVLASDNDELLARLGADAADESGEQAGDERDESSVREEFADRFAAHLDHYGHAVYNMDFANPVAADDPGPLLDTVRFYLRGGGQSPYDRQARLAERREQAVRTVRERLDPARLALFDRLIGWAQTAAPIREDALADIGLAWPVLRRVLHELGVRAVASGVIDDPGAVFWLHWDELVAALTPAEKLPDPMGAEIEQRKELWRGRRRATPPQWLPKGTWMDWMENWLPATTQEQTGNVLTGIGGSAGKVTATARVLGGPEDFGRLEPGDVLVASITTPAWTSLFARASAVVTDIGGPLSHSSIVAREYGIPAVLGTNVATRRIVDGSTVTVDGDAGKVILPGDPDQPPAPAETDGSHRKLAIALAAGGVLAAGTAVLVRRRRRADPAKRARAATRHG</sequence>
<feature type="transmembrane region" description="Helical" evidence="2">
    <location>
        <begin position="889"/>
        <end position="907"/>
    </location>
</feature>
<dbReference type="Pfam" id="PF00391">
    <property type="entry name" value="PEP-utilizers"/>
    <property type="match status" value="1"/>
</dbReference>
<dbReference type="InterPro" id="IPR036637">
    <property type="entry name" value="Phosphohistidine_dom_sf"/>
</dbReference>
<dbReference type="Pfam" id="PF01326">
    <property type="entry name" value="PPDK_N"/>
    <property type="match status" value="1"/>
</dbReference>
<keyword evidence="6" id="KW-1185">Reference proteome</keyword>
<evidence type="ECO:0000259" key="3">
    <source>
        <dbReference type="Pfam" id="PF00391"/>
    </source>
</evidence>
<gene>
    <name evidence="5" type="ORF">GCM10022236_22420</name>
</gene>
<dbReference type="Gene3D" id="3.30.1490.20">
    <property type="entry name" value="ATP-grasp fold, A domain"/>
    <property type="match status" value="1"/>
</dbReference>
<dbReference type="InterPro" id="IPR008279">
    <property type="entry name" value="PEP-util_enz_mobile_dom"/>
</dbReference>
<accession>A0ABP6ZY30</accession>
<dbReference type="PANTHER" id="PTHR43615:SF1">
    <property type="entry name" value="PPDK_N DOMAIN-CONTAINING PROTEIN"/>
    <property type="match status" value="1"/>
</dbReference>
<dbReference type="Proteomes" id="UP001501490">
    <property type="component" value="Unassembled WGS sequence"/>
</dbReference>
<comment type="caution">
    <text evidence="5">The sequence shown here is derived from an EMBL/GenBank/DDBJ whole genome shotgun (WGS) entry which is preliminary data.</text>
</comment>
<organism evidence="5 6">
    <name type="scientific">Microlunatus ginsengisoli</name>
    <dbReference type="NCBI Taxonomy" id="363863"/>
    <lineage>
        <taxon>Bacteria</taxon>
        <taxon>Bacillati</taxon>
        <taxon>Actinomycetota</taxon>
        <taxon>Actinomycetes</taxon>
        <taxon>Propionibacteriales</taxon>
        <taxon>Propionibacteriaceae</taxon>
        <taxon>Microlunatus</taxon>
    </lineage>
</organism>
<feature type="domain" description="Pyruvate phosphate dikinase AMP/ATP-binding" evidence="4">
    <location>
        <begin position="16"/>
        <end position="311"/>
    </location>
</feature>
<protein>
    <submittedName>
        <fullName evidence="5">PEP/pyruvate-binding domain-containing protein</fullName>
    </submittedName>
</protein>
<evidence type="ECO:0000313" key="6">
    <source>
        <dbReference type="Proteomes" id="UP001501490"/>
    </source>
</evidence>
<feature type="domain" description="PEP-utilising enzyme mobile" evidence="3">
    <location>
        <begin position="795"/>
        <end position="865"/>
    </location>
</feature>
<dbReference type="InterPro" id="IPR013815">
    <property type="entry name" value="ATP_grasp_subdomain_1"/>
</dbReference>
<keyword evidence="2" id="KW-0472">Membrane</keyword>
<reference evidence="6" key="1">
    <citation type="journal article" date="2019" name="Int. J. Syst. Evol. Microbiol.">
        <title>The Global Catalogue of Microorganisms (GCM) 10K type strain sequencing project: providing services to taxonomists for standard genome sequencing and annotation.</title>
        <authorList>
            <consortium name="The Broad Institute Genomics Platform"/>
            <consortium name="The Broad Institute Genome Sequencing Center for Infectious Disease"/>
            <person name="Wu L."/>
            <person name="Ma J."/>
        </authorList>
    </citation>
    <scope>NUCLEOTIDE SEQUENCE [LARGE SCALE GENOMIC DNA]</scope>
    <source>
        <strain evidence="6">JCM 16929</strain>
    </source>
</reference>
<keyword evidence="2" id="KW-0812">Transmembrane</keyword>
<evidence type="ECO:0000256" key="1">
    <source>
        <dbReference type="SAM" id="MobiDB-lite"/>
    </source>
</evidence>
<evidence type="ECO:0000313" key="5">
    <source>
        <dbReference type="EMBL" id="GAA3619705.1"/>
    </source>
</evidence>
<dbReference type="RefSeq" id="WP_344804436.1">
    <property type="nucleotide sequence ID" value="NZ_BAABAB010000015.1"/>
</dbReference>
<dbReference type="SUPFAM" id="SSF52009">
    <property type="entry name" value="Phosphohistidine domain"/>
    <property type="match status" value="1"/>
</dbReference>
<dbReference type="PANTHER" id="PTHR43615">
    <property type="entry name" value="PHOSPHOENOLPYRUVATE SYNTHASE-RELATED"/>
    <property type="match status" value="1"/>
</dbReference>
<dbReference type="SUPFAM" id="SSF56059">
    <property type="entry name" value="Glutathione synthetase ATP-binding domain-like"/>
    <property type="match status" value="1"/>
</dbReference>
<name>A0ABP6ZY30_9ACTN</name>
<dbReference type="EMBL" id="BAABAB010000015">
    <property type="protein sequence ID" value="GAA3619705.1"/>
    <property type="molecule type" value="Genomic_DNA"/>
</dbReference>
<dbReference type="InterPro" id="IPR002192">
    <property type="entry name" value="PPDK_AMP/ATP-bd"/>
</dbReference>
<dbReference type="Gene3D" id="3.30.470.20">
    <property type="entry name" value="ATP-grasp fold, B domain"/>
    <property type="match status" value="1"/>
</dbReference>